<dbReference type="Proteomes" id="UP000772434">
    <property type="component" value="Unassembled WGS sequence"/>
</dbReference>
<dbReference type="Gene3D" id="2.30.60.10">
    <property type="entry name" value="Cyanovirin-N"/>
    <property type="match status" value="1"/>
</dbReference>
<accession>A0A9P5Q5S2</accession>
<evidence type="ECO:0000256" key="1">
    <source>
        <dbReference type="SAM" id="SignalP"/>
    </source>
</evidence>
<evidence type="ECO:0000313" key="3">
    <source>
        <dbReference type="Proteomes" id="UP000772434"/>
    </source>
</evidence>
<feature type="signal peptide" evidence="1">
    <location>
        <begin position="1"/>
        <end position="17"/>
    </location>
</feature>
<organism evidence="2 3">
    <name type="scientific">Rhodocollybia butyracea</name>
    <dbReference type="NCBI Taxonomy" id="206335"/>
    <lineage>
        <taxon>Eukaryota</taxon>
        <taxon>Fungi</taxon>
        <taxon>Dikarya</taxon>
        <taxon>Basidiomycota</taxon>
        <taxon>Agaricomycotina</taxon>
        <taxon>Agaricomycetes</taxon>
        <taxon>Agaricomycetidae</taxon>
        <taxon>Agaricales</taxon>
        <taxon>Marasmiineae</taxon>
        <taxon>Omphalotaceae</taxon>
        <taxon>Rhodocollybia</taxon>
    </lineage>
</organism>
<dbReference type="SUPFAM" id="SSF51322">
    <property type="entry name" value="Cyanovirin-N"/>
    <property type="match status" value="1"/>
</dbReference>
<keyword evidence="1" id="KW-0732">Signal</keyword>
<comment type="caution">
    <text evidence="2">The sequence shown here is derived from an EMBL/GenBank/DDBJ whole genome shotgun (WGS) entry which is preliminary data.</text>
</comment>
<evidence type="ECO:0008006" key="4">
    <source>
        <dbReference type="Google" id="ProtNLM"/>
    </source>
</evidence>
<feature type="chain" id="PRO_5040489034" description="Cyanovirin-N domain-containing protein" evidence="1">
    <location>
        <begin position="18"/>
        <end position="135"/>
    </location>
</feature>
<proteinExistence type="predicted"/>
<evidence type="ECO:0000313" key="2">
    <source>
        <dbReference type="EMBL" id="KAF9074885.1"/>
    </source>
</evidence>
<dbReference type="InterPro" id="IPR036673">
    <property type="entry name" value="Cyanovirin-N_sf"/>
</dbReference>
<sequence>MFKLATTISLLLPFVYGQSLLEFCSDFTLTGLGNFELNANCETAAGGVEAVMLDLTFDCLAFEENANRIACPFPLPGTIAENIATNCLDCSITQEAIYTCECFAFQGTFLSVDLGVDSCVSYSPNTGMMTCLELE</sequence>
<dbReference type="AlphaFoldDB" id="A0A9P5Q5S2"/>
<name>A0A9P5Q5S2_9AGAR</name>
<dbReference type="EMBL" id="JADNRY010000011">
    <property type="protein sequence ID" value="KAF9074885.1"/>
    <property type="molecule type" value="Genomic_DNA"/>
</dbReference>
<protein>
    <recommendedName>
        <fullName evidence="4">Cyanovirin-N domain-containing protein</fullName>
    </recommendedName>
</protein>
<gene>
    <name evidence="2" type="ORF">BDP27DRAFT_1443840</name>
</gene>
<dbReference type="OrthoDB" id="10545301at2759"/>
<keyword evidence="3" id="KW-1185">Reference proteome</keyword>
<reference evidence="2" key="1">
    <citation type="submission" date="2020-11" db="EMBL/GenBank/DDBJ databases">
        <authorList>
            <consortium name="DOE Joint Genome Institute"/>
            <person name="Ahrendt S."/>
            <person name="Riley R."/>
            <person name="Andreopoulos W."/>
            <person name="Labutti K."/>
            <person name="Pangilinan J."/>
            <person name="Ruiz-Duenas F.J."/>
            <person name="Barrasa J.M."/>
            <person name="Sanchez-Garcia M."/>
            <person name="Camarero S."/>
            <person name="Miyauchi S."/>
            <person name="Serrano A."/>
            <person name="Linde D."/>
            <person name="Babiker R."/>
            <person name="Drula E."/>
            <person name="Ayuso-Fernandez I."/>
            <person name="Pacheco R."/>
            <person name="Padilla G."/>
            <person name="Ferreira P."/>
            <person name="Barriuso J."/>
            <person name="Kellner H."/>
            <person name="Castanera R."/>
            <person name="Alfaro M."/>
            <person name="Ramirez L."/>
            <person name="Pisabarro A.G."/>
            <person name="Kuo A."/>
            <person name="Tritt A."/>
            <person name="Lipzen A."/>
            <person name="He G."/>
            <person name="Yan M."/>
            <person name="Ng V."/>
            <person name="Cullen D."/>
            <person name="Martin F."/>
            <person name="Rosso M.-N."/>
            <person name="Henrissat B."/>
            <person name="Hibbett D."/>
            <person name="Martinez A.T."/>
            <person name="Grigoriev I.V."/>
        </authorList>
    </citation>
    <scope>NUCLEOTIDE SEQUENCE</scope>
    <source>
        <strain evidence="2">AH 40177</strain>
    </source>
</reference>